<evidence type="ECO:0000313" key="5">
    <source>
        <dbReference type="Proteomes" id="UP000219338"/>
    </source>
</evidence>
<dbReference type="OrthoDB" id="1919336at2759"/>
<dbReference type="Proteomes" id="UP000219338">
    <property type="component" value="Unassembled WGS sequence"/>
</dbReference>
<dbReference type="Pfam" id="PF00505">
    <property type="entry name" value="HMG_box"/>
    <property type="match status" value="1"/>
</dbReference>
<protein>
    <recommendedName>
        <fullName evidence="3">HMG box domain-containing protein</fullName>
    </recommendedName>
</protein>
<dbReference type="InterPro" id="IPR036910">
    <property type="entry name" value="HMG_box_dom_sf"/>
</dbReference>
<keyword evidence="5" id="KW-1185">Reference proteome</keyword>
<organism evidence="4 5">
    <name type="scientific">Armillaria ostoyae</name>
    <name type="common">Armillaria root rot fungus</name>
    <dbReference type="NCBI Taxonomy" id="47428"/>
    <lineage>
        <taxon>Eukaryota</taxon>
        <taxon>Fungi</taxon>
        <taxon>Dikarya</taxon>
        <taxon>Basidiomycota</taxon>
        <taxon>Agaricomycotina</taxon>
        <taxon>Agaricomycetes</taxon>
        <taxon>Agaricomycetidae</taxon>
        <taxon>Agaricales</taxon>
        <taxon>Marasmiineae</taxon>
        <taxon>Physalacriaceae</taxon>
        <taxon>Armillaria</taxon>
    </lineage>
</organism>
<dbReference type="Gene3D" id="1.10.30.10">
    <property type="entry name" value="High mobility group box domain"/>
    <property type="match status" value="2"/>
</dbReference>
<evidence type="ECO:0000259" key="3">
    <source>
        <dbReference type="PROSITE" id="PS50118"/>
    </source>
</evidence>
<feature type="compositionally biased region" description="Basic residues" evidence="2">
    <location>
        <begin position="76"/>
        <end position="120"/>
    </location>
</feature>
<dbReference type="GO" id="GO:0003677">
    <property type="term" value="F:DNA binding"/>
    <property type="evidence" value="ECO:0007669"/>
    <property type="project" value="UniProtKB-UniRule"/>
</dbReference>
<keyword evidence="1" id="KW-0539">Nucleus</keyword>
<accession>A0A284RKH1</accession>
<gene>
    <name evidence="4" type="ORF">ARMOST_12628</name>
</gene>
<dbReference type="SUPFAM" id="SSF47095">
    <property type="entry name" value="HMG-box"/>
    <property type="match status" value="2"/>
</dbReference>
<evidence type="ECO:0000313" key="4">
    <source>
        <dbReference type="EMBL" id="SJL09251.1"/>
    </source>
</evidence>
<dbReference type="OMA" id="DIPYVEA"/>
<sequence>MLSALRARLGARLPAFSQLAAFTRQSTISSVARPIISTQSRTIFTSQRLEFPTKAAATKKAPAKKAIAKKVTATKTKTKAKAGATKKKPAKKPAAKKKVATKKKAVKPKPKPKPKKKFVKPKPVKFKITADMKPPKRSLTAYMTFHTERVHATPGKFANLAEAQAAVKSSAAAWKTMSEDQKQPYVDSANAARKEYEKVMEQWYLNTSRHVRKELNKARLAKGKGRIAKPNWLEKQPSSAYMRFAIEFKEGKDIPYVEALKQAKDAWANLPEAKKEELKSVAKKEIAAFKAKQQASV</sequence>
<evidence type="ECO:0000256" key="1">
    <source>
        <dbReference type="PROSITE-ProRule" id="PRU00267"/>
    </source>
</evidence>
<proteinExistence type="predicted"/>
<keyword evidence="1" id="KW-0238">DNA-binding</keyword>
<feature type="DNA-binding region" description="HMG box" evidence="1">
    <location>
        <begin position="135"/>
        <end position="204"/>
    </location>
</feature>
<dbReference type="AlphaFoldDB" id="A0A284RKH1"/>
<dbReference type="InterPro" id="IPR009071">
    <property type="entry name" value="HMG_box_dom"/>
</dbReference>
<reference evidence="5" key="1">
    <citation type="journal article" date="2017" name="Nat. Ecol. Evol.">
        <title>Genome expansion and lineage-specific genetic innovations in the forest pathogenic fungi Armillaria.</title>
        <authorList>
            <person name="Sipos G."/>
            <person name="Prasanna A.N."/>
            <person name="Walter M.C."/>
            <person name="O'Connor E."/>
            <person name="Balint B."/>
            <person name="Krizsan K."/>
            <person name="Kiss B."/>
            <person name="Hess J."/>
            <person name="Varga T."/>
            <person name="Slot J."/>
            <person name="Riley R."/>
            <person name="Boka B."/>
            <person name="Rigling D."/>
            <person name="Barry K."/>
            <person name="Lee J."/>
            <person name="Mihaltcheva S."/>
            <person name="LaButti K."/>
            <person name="Lipzen A."/>
            <person name="Waldron R."/>
            <person name="Moloney N.M."/>
            <person name="Sperisen C."/>
            <person name="Kredics L."/>
            <person name="Vagvoelgyi C."/>
            <person name="Patrignani A."/>
            <person name="Fitzpatrick D."/>
            <person name="Nagy I."/>
            <person name="Doyle S."/>
            <person name="Anderson J.B."/>
            <person name="Grigoriev I.V."/>
            <person name="Gueldener U."/>
            <person name="Muensterkoetter M."/>
            <person name="Nagy L.G."/>
        </authorList>
    </citation>
    <scope>NUCLEOTIDE SEQUENCE [LARGE SCALE GENOMIC DNA]</scope>
    <source>
        <strain evidence="5">C18/9</strain>
    </source>
</reference>
<dbReference type="SMART" id="SM00398">
    <property type="entry name" value="HMG"/>
    <property type="match status" value="2"/>
</dbReference>
<feature type="domain" description="HMG box" evidence="3">
    <location>
        <begin position="135"/>
        <end position="204"/>
    </location>
</feature>
<evidence type="ECO:0000256" key="2">
    <source>
        <dbReference type="SAM" id="MobiDB-lite"/>
    </source>
</evidence>
<dbReference type="GO" id="GO:0005634">
    <property type="term" value="C:nucleus"/>
    <property type="evidence" value="ECO:0007669"/>
    <property type="project" value="UniProtKB-UniRule"/>
</dbReference>
<name>A0A284RKH1_ARMOS</name>
<feature type="region of interest" description="Disordered" evidence="2">
    <location>
        <begin position="55"/>
        <end position="120"/>
    </location>
</feature>
<dbReference type="PROSITE" id="PS50118">
    <property type="entry name" value="HMG_BOX_2"/>
    <property type="match status" value="1"/>
</dbReference>
<dbReference type="STRING" id="47428.A0A284RKH1"/>
<dbReference type="EMBL" id="FUEG01000010">
    <property type="protein sequence ID" value="SJL09251.1"/>
    <property type="molecule type" value="Genomic_DNA"/>
</dbReference>